<name>A0A9L0JD92_EQUAS</name>
<proteinExistence type="predicted"/>
<reference evidence="1 2" key="1">
    <citation type="journal article" date="2020" name="Nat. Commun.">
        <title>Donkey genomes provide new insights into domestication and selection for coat color.</title>
        <authorList>
            <person name="Wang"/>
            <person name="C."/>
            <person name="Li"/>
            <person name="H."/>
            <person name="Guo"/>
            <person name="Y."/>
            <person name="Huang"/>
            <person name="J."/>
            <person name="Sun"/>
            <person name="Y."/>
            <person name="Min"/>
            <person name="J."/>
            <person name="Wang"/>
            <person name="J."/>
            <person name="Fang"/>
            <person name="X."/>
            <person name="Zhao"/>
            <person name="Z."/>
            <person name="Wang"/>
            <person name="S."/>
            <person name="Zhang"/>
            <person name="Y."/>
            <person name="Liu"/>
            <person name="Q."/>
            <person name="Jiang"/>
            <person name="Q."/>
            <person name="Wang"/>
            <person name="X."/>
            <person name="Guo"/>
            <person name="Y."/>
            <person name="Yang"/>
            <person name="C."/>
            <person name="Wang"/>
            <person name="Y."/>
            <person name="Tian"/>
            <person name="F."/>
            <person name="Zhuang"/>
            <person name="G."/>
            <person name="Fan"/>
            <person name="Y."/>
            <person name="Gao"/>
            <person name="Q."/>
            <person name="Li"/>
            <person name="Y."/>
            <person name="Ju"/>
            <person name="Z."/>
            <person name="Li"/>
            <person name="J."/>
            <person name="Li"/>
            <person name="R."/>
            <person name="Hou"/>
            <person name="M."/>
            <person name="Yang"/>
            <person name="G."/>
            <person name="Liu"/>
            <person name="G."/>
            <person name="Liu"/>
            <person name="W."/>
            <person name="Guo"/>
            <person name="J."/>
            <person name="Pan"/>
            <person name="S."/>
            <person name="Fan"/>
            <person name="G."/>
            <person name="Zhang"/>
            <person name="W."/>
            <person name="Zhang"/>
            <person name="R."/>
            <person name="Yu"/>
            <person name="J."/>
            <person name="Zhang"/>
            <person name="X."/>
            <person name="Yin"/>
            <person name="Q."/>
            <person name="Ji"/>
            <person name="C."/>
            <person name="Jin"/>
            <person name="Y."/>
            <person name="Yue"/>
            <person name="G."/>
            <person name="Liu"/>
            <person name="M."/>
            <person name="Xu"/>
            <person name="J."/>
            <person name="Liu"/>
            <person name="S."/>
            <person name="Jordana"/>
            <person name="J."/>
            <person name="Noce"/>
            <person name="A."/>
            <person name="Amills"/>
            <person name="M."/>
            <person name="Wu"/>
            <person name="D.D."/>
            <person name="Li"/>
            <person name="S."/>
            <person name="Zhou"/>
            <person name="X. and Zhong"/>
            <person name="J."/>
        </authorList>
    </citation>
    <scope>NUCLEOTIDE SEQUENCE [LARGE SCALE GENOMIC DNA]</scope>
</reference>
<protein>
    <submittedName>
        <fullName evidence="1">Uncharacterized protein</fullName>
    </submittedName>
</protein>
<evidence type="ECO:0000313" key="2">
    <source>
        <dbReference type="Proteomes" id="UP000694387"/>
    </source>
</evidence>
<evidence type="ECO:0000313" key="1">
    <source>
        <dbReference type="Ensembl" id="ENSEASP00005051281.1"/>
    </source>
</evidence>
<organism evidence="1 2">
    <name type="scientific">Equus asinus</name>
    <name type="common">Donkey</name>
    <name type="synonym">Equus africanus asinus</name>
    <dbReference type="NCBI Taxonomy" id="9793"/>
    <lineage>
        <taxon>Eukaryota</taxon>
        <taxon>Metazoa</taxon>
        <taxon>Chordata</taxon>
        <taxon>Craniata</taxon>
        <taxon>Vertebrata</taxon>
        <taxon>Euteleostomi</taxon>
        <taxon>Mammalia</taxon>
        <taxon>Eutheria</taxon>
        <taxon>Laurasiatheria</taxon>
        <taxon>Perissodactyla</taxon>
        <taxon>Equidae</taxon>
        <taxon>Equus</taxon>
    </lineage>
</organism>
<dbReference type="Ensembl" id="ENSEAST00005040388.1">
    <property type="protein sequence ID" value="ENSEASP00005051281.1"/>
    <property type="gene ID" value="ENSEASG00005033213.1"/>
</dbReference>
<dbReference type="Proteomes" id="UP000694387">
    <property type="component" value="Chromosome 23"/>
</dbReference>
<keyword evidence="2" id="KW-1185">Reference proteome</keyword>
<accession>A0A9L0JD92</accession>
<dbReference type="GeneTree" id="ENSGT01150000286916"/>
<sequence length="202" mass="23675">MKVDHCLTPYIKIISKWIKALNVRPETTKLLEENIGSTLFDISLSSTFLNTMSTLARETKNKQMELHQTKKLLQGKGNYEQIKKTTHQLGENICKYISNNGLISKIYKELIQFNNNKKPDQKMGRGYEKTFFQRRYTEGQQAHEICSTSLIIREMQIKTTMMKTKNNKCWRGCGEKGTLIHCSWECKLVQPLWKTVWRFSKT</sequence>
<reference evidence="1" key="2">
    <citation type="submission" date="2025-08" db="UniProtKB">
        <authorList>
            <consortium name="Ensembl"/>
        </authorList>
    </citation>
    <scope>IDENTIFICATION</scope>
</reference>
<reference evidence="1" key="3">
    <citation type="submission" date="2025-09" db="UniProtKB">
        <authorList>
            <consortium name="Ensembl"/>
        </authorList>
    </citation>
    <scope>IDENTIFICATION</scope>
</reference>
<dbReference type="AlphaFoldDB" id="A0A9L0JD92"/>